<evidence type="ECO:0000313" key="3">
    <source>
        <dbReference type="Proteomes" id="UP000324800"/>
    </source>
</evidence>
<proteinExistence type="predicted"/>
<gene>
    <name evidence="2" type="ORF">EZS28_046810</name>
</gene>
<dbReference type="EMBL" id="SNRW01031061">
    <property type="protein sequence ID" value="KAA6357664.1"/>
    <property type="molecule type" value="Genomic_DNA"/>
</dbReference>
<sequence length="109" mass="12422">VRVSMSGCGRTQLRPSKLIEAGWAPPTRHTQRTFARNSRWRPKEGEARRSRRGGRGRNLPLCLPNKPLRRAGGCKGALEGTVPKSGCRRTARRLFRRRWRSGDAQIFSR</sequence>
<feature type="region of interest" description="Disordered" evidence="1">
    <location>
        <begin position="21"/>
        <end position="64"/>
    </location>
</feature>
<comment type="caution">
    <text evidence="2">The sequence shown here is derived from an EMBL/GenBank/DDBJ whole genome shotgun (WGS) entry which is preliminary data.</text>
</comment>
<dbReference type="AlphaFoldDB" id="A0A5J4TH23"/>
<evidence type="ECO:0000256" key="1">
    <source>
        <dbReference type="SAM" id="MobiDB-lite"/>
    </source>
</evidence>
<protein>
    <submittedName>
        <fullName evidence="2">Uncharacterized protein</fullName>
    </submittedName>
</protein>
<organism evidence="2 3">
    <name type="scientific">Streblomastix strix</name>
    <dbReference type="NCBI Taxonomy" id="222440"/>
    <lineage>
        <taxon>Eukaryota</taxon>
        <taxon>Metamonada</taxon>
        <taxon>Preaxostyla</taxon>
        <taxon>Oxymonadida</taxon>
        <taxon>Streblomastigidae</taxon>
        <taxon>Streblomastix</taxon>
    </lineage>
</organism>
<dbReference type="Proteomes" id="UP000324800">
    <property type="component" value="Unassembled WGS sequence"/>
</dbReference>
<evidence type="ECO:0000313" key="2">
    <source>
        <dbReference type="EMBL" id="KAA6357664.1"/>
    </source>
</evidence>
<reference evidence="2 3" key="1">
    <citation type="submission" date="2019-03" db="EMBL/GenBank/DDBJ databases">
        <title>Single cell metagenomics reveals metabolic interactions within the superorganism composed of flagellate Streblomastix strix and complex community of Bacteroidetes bacteria on its surface.</title>
        <authorList>
            <person name="Treitli S.C."/>
            <person name="Kolisko M."/>
            <person name="Husnik F."/>
            <person name="Keeling P."/>
            <person name="Hampl V."/>
        </authorList>
    </citation>
    <scope>NUCLEOTIDE SEQUENCE [LARGE SCALE GENOMIC DNA]</scope>
    <source>
        <strain evidence="2">ST1C</strain>
    </source>
</reference>
<accession>A0A5J4TH23</accession>
<name>A0A5J4TH23_9EUKA</name>
<feature type="non-terminal residue" evidence="2">
    <location>
        <position position="1"/>
    </location>
</feature>